<evidence type="ECO:0000256" key="1">
    <source>
        <dbReference type="SAM" id="Phobius"/>
    </source>
</evidence>
<dbReference type="AlphaFoldDB" id="A0A1F6MRA8"/>
<dbReference type="Proteomes" id="UP000178347">
    <property type="component" value="Unassembled WGS sequence"/>
</dbReference>
<keyword evidence="1" id="KW-0472">Membrane</keyword>
<dbReference type="STRING" id="1798692.A3G00_04880"/>
<gene>
    <name evidence="2" type="ORF">A3G00_04880</name>
</gene>
<organism evidence="2 3">
    <name type="scientific">Candidatus Magasanikbacteria bacterium RIFCSPLOWO2_12_FULL_43_12</name>
    <dbReference type="NCBI Taxonomy" id="1798692"/>
    <lineage>
        <taxon>Bacteria</taxon>
        <taxon>Candidatus Magasanikiibacteriota</taxon>
    </lineage>
</organism>
<evidence type="ECO:0000313" key="3">
    <source>
        <dbReference type="Proteomes" id="UP000178347"/>
    </source>
</evidence>
<sequence>MTPRTKHTSLAVEQPVRLYKFIALSFLILTIILLGVIIFMSAKRATITVVAGQEPLEVSVAMAIGSESKIGFVETITVELKKTYKPESTKEIGAVAMGAVTLRNDSDADQALVATTRLLSPEGILFRLKNRVVVPAKSTIVTEVYADKEGRESEIGPAKFTIPGLNAAKQAVIYATSEKPMIGGVRAVGIVT</sequence>
<reference evidence="2 3" key="1">
    <citation type="journal article" date="2016" name="Nat. Commun.">
        <title>Thousands of microbial genomes shed light on interconnected biogeochemical processes in an aquifer system.</title>
        <authorList>
            <person name="Anantharaman K."/>
            <person name="Brown C.T."/>
            <person name="Hug L.A."/>
            <person name="Sharon I."/>
            <person name="Castelle C.J."/>
            <person name="Probst A.J."/>
            <person name="Thomas B.C."/>
            <person name="Singh A."/>
            <person name="Wilkins M.J."/>
            <person name="Karaoz U."/>
            <person name="Brodie E.L."/>
            <person name="Williams K.H."/>
            <person name="Hubbard S.S."/>
            <person name="Banfield J.F."/>
        </authorList>
    </citation>
    <scope>NUCLEOTIDE SEQUENCE [LARGE SCALE GENOMIC DNA]</scope>
</reference>
<comment type="caution">
    <text evidence="2">The sequence shown here is derived from an EMBL/GenBank/DDBJ whole genome shotgun (WGS) entry which is preliminary data.</text>
</comment>
<protein>
    <submittedName>
        <fullName evidence="2">Uncharacterized protein</fullName>
    </submittedName>
</protein>
<feature type="transmembrane region" description="Helical" evidence="1">
    <location>
        <begin position="21"/>
        <end position="40"/>
    </location>
</feature>
<proteinExistence type="predicted"/>
<accession>A0A1F6MRA8</accession>
<dbReference type="EMBL" id="MFQN01000025">
    <property type="protein sequence ID" value="OGH74172.1"/>
    <property type="molecule type" value="Genomic_DNA"/>
</dbReference>
<keyword evidence="1" id="KW-0812">Transmembrane</keyword>
<name>A0A1F6MRA8_9BACT</name>
<keyword evidence="1" id="KW-1133">Transmembrane helix</keyword>
<evidence type="ECO:0000313" key="2">
    <source>
        <dbReference type="EMBL" id="OGH74172.1"/>
    </source>
</evidence>